<keyword evidence="3 5" id="KW-0949">S-adenosyl-L-methionine</keyword>
<dbReference type="UniPathway" id="UPA00078"/>
<dbReference type="InterPro" id="IPR011814">
    <property type="entry name" value="BioC"/>
</dbReference>
<dbReference type="EMBL" id="RLII01000009">
    <property type="protein sequence ID" value="RXE59102.1"/>
    <property type="molecule type" value="Genomic_DNA"/>
</dbReference>
<dbReference type="PANTHER" id="PTHR43861">
    <property type="entry name" value="TRANS-ACONITATE 2-METHYLTRANSFERASE-RELATED"/>
    <property type="match status" value="1"/>
</dbReference>
<dbReference type="InterPro" id="IPR025714">
    <property type="entry name" value="Methyltranfer_dom"/>
</dbReference>
<keyword evidence="4 5" id="KW-0093">Biotin biosynthesis</keyword>
<evidence type="ECO:0000256" key="1">
    <source>
        <dbReference type="ARBA" id="ARBA00022603"/>
    </source>
</evidence>
<comment type="catalytic activity">
    <reaction evidence="5">
        <text>malonyl-[ACP] + S-adenosyl-L-methionine = malonyl-[ACP] methyl ester + S-adenosyl-L-homocysteine</text>
        <dbReference type="Rhea" id="RHEA:17105"/>
        <dbReference type="Rhea" id="RHEA-COMP:9623"/>
        <dbReference type="Rhea" id="RHEA-COMP:9954"/>
        <dbReference type="ChEBI" id="CHEBI:57856"/>
        <dbReference type="ChEBI" id="CHEBI:59789"/>
        <dbReference type="ChEBI" id="CHEBI:78449"/>
        <dbReference type="ChEBI" id="CHEBI:78845"/>
        <dbReference type="EC" id="2.1.1.197"/>
    </reaction>
</comment>
<comment type="function">
    <text evidence="5">Converts the free carboxyl group of a malonyl-thioester to its methyl ester by transfer of a methyl group from S-adenosyl-L-methionine (SAM). It allows to synthesize pimeloyl-ACP via the fatty acid synthetic pathway.</text>
</comment>
<proteinExistence type="inferred from homology"/>
<protein>
    <recommendedName>
        <fullName evidence="5">Malonyl-[acyl-carrier protein] O-methyltransferase</fullName>
        <shortName evidence="5">Malonyl-ACP O-methyltransferase</shortName>
        <ecNumber evidence="5">2.1.1.197</ecNumber>
    </recommendedName>
    <alternativeName>
        <fullName evidence="5">Biotin synthesis protein BioC</fullName>
    </alternativeName>
</protein>
<dbReference type="AlphaFoldDB" id="A0A4Q0I7U5"/>
<dbReference type="SUPFAM" id="SSF53335">
    <property type="entry name" value="S-adenosyl-L-methionine-dependent methyltransferases"/>
    <property type="match status" value="1"/>
</dbReference>
<keyword evidence="8" id="KW-1185">Reference proteome</keyword>
<dbReference type="EC" id="2.1.1.197" evidence="5"/>
<evidence type="ECO:0000256" key="3">
    <source>
        <dbReference type="ARBA" id="ARBA00022691"/>
    </source>
</evidence>
<dbReference type="GO" id="GO:0010340">
    <property type="term" value="F:carboxyl-O-methyltransferase activity"/>
    <property type="evidence" value="ECO:0007669"/>
    <property type="project" value="UniProtKB-UniRule"/>
</dbReference>
<name>A0A4Q0I7U5_9FIRM</name>
<keyword evidence="1 5" id="KW-0489">Methyltransferase</keyword>
<organism evidence="7 8">
    <name type="scientific">Acetivibrio mesophilus</name>
    <dbReference type="NCBI Taxonomy" id="2487273"/>
    <lineage>
        <taxon>Bacteria</taxon>
        <taxon>Bacillati</taxon>
        <taxon>Bacillota</taxon>
        <taxon>Clostridia</taxon>
        <taxon>Eubacteriales</taxon>
        <taxon>Oscillospiraceae</taxon>
        <taxon>Acetivibrio</taxon>
    </lineage>
</organism>
<evidence type="ECO:0000313" key="8">
    <source>
        <dbReference type="Proteomes" id="UP000289166"/>
    </source>
</evidence>
<evidence type="ECO:0000259" key="6">
    <source>
        <dbReference type="Pfam" id="PF13847"/>
    </source>
</evidence>
<sequence length="286" mass="32627">MIDKTILQMHFSRNAKNYDTYAKVQKKMANTLLNMVGLDSKSKSDALAILDVGCGTGYLTKLILDYLPNAQITAIDIAPGMIEYAQDRFKESNVEFLCLDIEEAELSKKYDLIISNAAFQWFNNLGGTMEKLVQGLKNDGVLAFSTFGHMTFNELHSAYETACKKLKIDGDFPPSQKFFNSKELFGICRQTLQGFEEFKFDIIKKESLEYEYFYTVREFLNSVKKIGANNSNKERTVNTTLTKEMIRAYEEMYKADGLVRATYHCIFITARKKLAASKRRLVNAVV</sequence>
<dbReference type="Gene3D" id="3.40.50.150">
    <property type="entry name" value="Vaccinia Virus protein VP39"/>
    <property type="match status" value="1"/>
</dbReference>
<dbReference type="RefSeq" id="WP_069194444.1">
    <property type="nucleotide sequence ID" value="NZ_RLII01000009.1"/>
</dbReference>
<evidence type="ECO:0000313" key="7">
    <source>
        <dbReference type="EMBL" id="RXE59102.1"/>
    </source>
</evidence>
<dbReference type="OrthoDB" id="9774345at2"/>
<dbReference type="Proteomes" id="UP000289166">
    <property type="component" value="Unassembled WGS sequence"/>
</dbReference>
<feature type="domain" description="Methyltransferase" evidence="6">
    <location>
        <begin position="44"/>
        <end position="157"/>
    </location>
</feature>
<evidence type="ECO:0000256" key="5">
    <source>
        <dbReference type="HAMAP-Rule" id="MF_00835"/>
    </source>
</evidence>
<reference evidence="8" key="1">
    <citation type="submission" date="2018-11" db="EMBL/GenBank/DDBJ databases">
        <title>Genome sequencing of a novel mesophilic and cellulolytic organism within the genus Hungateiclostridium.</title>
        <authorList>
            <person name="Rettenmaier R."/>
            <person name="Liebl W."/>
            <person name="Zverlov V."/>
        </authorList>
    </citation>
    <scope>NUCLEOTIDE SEQUENCE [LARGE SCALE GENOMIC DNA]</scope>
    <source>
        <strain evidence="8">N2K1</strain>
    </source>
</reference>
<accession>A0A4Q0I7U5</accession>
<dbReference type="GO" id="GO:0032259">
    <property type="term" value="P:methylation"/>
    <property type="evidence" value="ECO:0007669"/>
    <property type="project" value="UniProtKB-KW"/>
</dbReference>
<dbReference type="InterPro" id="IPR029063">
    <property type="entry name" value="SAM-dependent_MTases_sf"/>
</dbReference>
<gene>
    <name evidence="5 7" type="primary">bioC</name>
    <name evidence="7" type="ORF">EFD62_09065</name>
</gene>
<comment type="similarity">
    <text evidence="5">Belongs to the methyltransferase superfamily.</text>
</comment>
<keyword evidence="2 5" id="KW-0808">Transferase</keyword>
<dbReference type="Pfam" id="PF13847">
    <property type="entry name" value="Methyltransf_31"/>
    <property type="match status" value="1"/>
</dbReference>
<evidence type="ECO:0000256" key="4">
    <source>
        <dbReference type="ARBA" id="ARBA00022756"/>
    </source>
</evidence>
<comment type="caution">
    <text evidence="7">The sequence shown here is derived from an EMBL/GenBank/DDBJ whole genome shotgun (WGS) entry which is preliminary data.</text>
</comment>
<comment type="pathway">
    <text evidence="5">Cofactor biosynthesis; biotin biosynthesis.</text>
</comment>
<dbReference type="CDD" id="cd02440">
    <property type="entry name" value="AdoMet_MTases"/>
    <property type="match status" value="1"/>
</dbReference>
<dbReference type="NCBIfam" id="TIGR02072">
    <property type="entry name" value="BioC"/>
    <property type="match status" value="1"/>
</dbReference>
<dbReference type="GO" id="GO:0009102">
    <property type="term" value="P:biotin biosynthetic process"/>
    <property type="evidence" value="ECO:0007669"/>
    <property type="project" value="UniProtKB-UniRule"/>
</dbReference>
<dbReference type="HAMAP" id="MF_00835">
    <property type="entry name" value="BioC"/>
    <property type="match status" value="1"/>
</dbReference>
<evidence type="ECO:0000256" key="2">
    <source>
        <dbReference type="ARBA" id="ARBA00022679"/>
    </source>
</evidence>
<dbReference type="GO" id="GO:0102130">
    <property type="term" value="F:malonyl-CoA methyltransferase activity"/>
    <property type="evidence" value="ECO:0007669"/>
    <property type="project" value="UniProtKB-EC"/>
</dbReference>